<comment type="caution">
    <text evidence="1">The sequence shown here is derived from an EMBL/GenBank/DDBJ whole genome shotgun (WGS) entry which is preliminary data.</text>
</comment>
<proteinExistence type="predicted"/>
<dbReference type="RefSeq" id="WP_290265226.1">
    <property type="nucleotide sequence ID" value="NZ_JAUFQG010000006.1"/>
</dbReference>
<dbReference type="Proteomes" id="UP001595840">
    <property type="component" value="Unassembled WGS sequence"/>
</dbReference>
<reference evidence="2" key="1">
    <citation type="journal article" date="2019" name="Int. J. Syst. Evol. Microbiol.">
        <title>The Global Catalogue of Microorganisms (GCM) 10K type strain sequencing project: providing services to taxonomists for standard genome sequencing and annotation.</title>
        <authorList>
            <consortium name="The Broad Institute Genomics Platform"/>
            <consortium name="The Broad Institute Genome Sequencing Center for Infectious Disease"/>
            <person name="Wu L."/>
            <person name="Ma J."/>
        </authorList>
    </citation>
    <scope>NUCLEOTIDE SEQUENCE [LARGE SCALE GENOMIC DNA]</scope>
    <source>
        <strain evidence="2">CECT 8570</strain>
    </source>
</reference>
<dbReference type="EMBL" id="JBHSCX010000015">
    <property type="protein sequence ID" value="MFC4363044.1"/>
    <property type="molecule type" value="Genomic_DNA"/>
</dbReference>
<sequence length="48" mass="5510">MAVHIFAMTTNLLNSRICEQGQGQDTMNPYGLIKWSDYVSAKIFLQQF</sequence>
<gene>
    <name evidence="1" type="ORF">ACFOX3_12075</name>
</gene>
<name>A0ABV8V6C8_9GAMM</name>
<accession>A0ABV8V6C8</accession>
<evidence type="ECO:0000313" key="2">
    <source>
        <dbReference type="Proteomes" id="UP001595840"/>
    </source>
</evidence>
<organism evidence="1 2">
    <name type="scientific">Simiduia curdlanivorans</name>
    <dbReference type="NCBI Taxonomy" id="1492769"/>
    <lineage>
        <taxon>Bacteria</taxon>
        <taxon>Pseudomonadati</taxon>
        <taxon>Pseudomonadota</taxon>
        <taxon>Gammaproteobacteria</taxon>
        <taxon>Cellvibrionales</taxon>
        <taxon>Cellvibrionaceae</taxon>
        <taxon>Simiduia</taxon>
    </lineage>
</organism>
<protein>
    <submittedName>
        <fullName evidence="1">Uncharacterized protein</fullName>
    </submittedName>
</protein>
<evidence type="ECO:0000313" key="1">
    <source>
        <dbReference type="EMBL" id="MFC4363044.1"/>
    </source>
</evidence>
<keyword evidence="2" id="KW-1185">Reference proteome</keyword>